<feature type="chain" id="PRO_5040139155" evidence="1">
    <location>
        <begin position="18"/>
        <end position="132"/>
    </location>
</feature>
<protein>
    <submittedName>
        <fullName evidence="2">Uncharacterized protein</fullName>
    </submittedName>
</protein>
<feature type="signal peptide" evidence="1">
    <location>
        <begin position="1"/>
        <end position="17"/>
    </location>
</feature>
<comment type="caution">
    <text evidence="2">The sequence shown here is derived from an EMBL/GenBank/DDBJ whole genome shotgun (WGS) entry which is preliminary data.</text>
</comment>
<keyword evidence="1" id="KW-0732">Signal</keyword>
<sequence>MFLYILSLFFLLSCTAAGQFSGGFNLISAPQITFPHHAGFGTPRILPGTSNDVTFTQHPHNYVDQHPAVVENSIREAELPPHLLNPFYKNPAIASALAKESWFTNKEFPVHHREAERIPREEIFKIISRLQH</sequence>
<accession>A0A9P0NXX8</accession>
<proteinExistence type="predicted"/>
<dbReference type="AlphaFoldDB" id="A0A9P0NXX8"/>
<dbReference type="EMBL" id="CAKOFQ010006691">
    <property type="protein sequence ID" value="CAH1961076.1"/>
    <property type="molecule type" value="Genomic_DNA"/>
</dbReference>
<keyword evidence="3" id="KW-1185">Reference proteome</keyword>
<gene>
    <name evidence="2" type="ORF">ACAOBT_LOCUS3965</name>
</gene>
<organism evidence="2 3">
    <name type="scientific">Acanthoscelides obtectus</name>
    <name type="common">Bean weevil</name>
    <name type="synonym">Bruchus obtectus</name>
    <dbReference type="NCBI Taxonomy" id="200917"/>
    <lineage>
        <taxon>Eukaryota</taxon>
        <taxon>Metazoa</taxon>
        <taxon>Ecdysozoa</taxon>
        <taxon>Arthropoda</taxon>
        <taxon>Hexapoda</taxon>
        <taxon>Insecta</taxon>
        <taxon>Pterygota</taxon>
        <taxon>Neoptera</taxon>
        <taxon>Endopterygota</taxon>
        <taxon>Coleoptera</taxon>
        <taxon>Polyphaga</taxon>
        <taxon>Cucujiformia</taxon>
        <taxon>Chrysomeloidea</taxon>
        <taxon>Chrysomelidae</taxon>
        <taxon>Bruchinae</taxon>
        <taxon>Bruchini</taxon>
        <taxon>Acanthoscelides</taxon>
    </lineage>
</organism>
<evidence type="ECO:0000256" key="1">
    <source>
        <dbReference type="SAM" id="SignalP"/>
    </source>
</evidence>
<dbReference type="Proteomes" id="UP001152888">
    <property type="component" value="Unassembled WGS sequence"/>
</dbReference>
<dbReference type="OrthoDB" id="7674957at2759"/>
<evidence type="ECO:0000313" key="3">
    <source>
        <dbReference type="Proteomes" id="UP001152888"/>
    </source>
</evidence>
<reference evidence="2" key="1">
    <citation type="submission" date="2022-03" db="EMBL/GenBank/DDBJ databases">
        <authorList>
            <person name="Sayadi A."/>
        </authorList>
    </citation>
    <scope>NUCLEOTIDE SEQUENCE</scope>
</reference>
<evidence type="ECO:0000313" key="2">
    <source>
        <dbReference type="EMBL" id="CAH1961076.1"/>
    </source>
</evidence>
<name>A0A9P0NXX8_ACAOB</name>